<name>A0A4U8YNV2_9BACT</name>
<accession>A0A4U8YNV2</accession>
<dbReference type="SUPFAM" id="SSF82171">
    <property type="entry name" value="DPP6 N-terminal domain-like"/>
    <property type="match status" value="1"/>
</dbReference>
<proteinExistence type="predicted"/>
<dbReference type="EMBL" id="CAADHO010000004">
    <property type="protein sequence ID" value="VFQ45117.1"/>
    <property type="molecule type" value="Genomic_DNA"/>
</dbReference>
<reference evidence="1 2" key="1">
    <citation type="submission" date="2019-03" db="EMBL/GenBank/DDBJ databases">
        <authorList>
            <person name="Nijsse B."/>
        </authorList>
    </citation>
    <scope>NUCLEOTIDE SEQUENCE [LARGE SCALE GENOMIC DNA]</scope>
    <source>
        <strain evidence="1">Desulfoluna butyratoxydans MSL71</strain>
    </source>
</reference>
<dbReference type="AlphaFoldDB" id="A0A4U8YNV2"/>
<dbReference type="Proteomes" id="UP000507962">
    <property type="component" value="Unassembled WGS sequence"/>
</dbReference>
<keyword evidence="2" id="KW-1185">Reference proteome</keyword>
<evidence type="ECO:0000313" key="1">
    <source>
        <dbReference type="EMBL" id="VFQ45117.1"/>
    </source>
</evidence>
<dbReference type="RefSeq" id="WP_180141289.1">
    <property type="nucleotide sequence ID" value="NZ_CAADHO010000004.1"/>
</dbReference>
<protein>
    <submittedName>
        <fullName evidence="1">Uncharacterized protein</fullName>
    </submittedName>
</protein>
<sequence>MSTPRGVTPDAFDSPADSLSCLIPRPADTPPDRFPFWKAVASRDGTRLAIPIRTEPEECCLYTLSIDKTEPDISEPFVSITDLRPMGNRDFAYLCQGDEGWTAVAASTPWQLTAEIAWNLSVTDQDTTACETQDQRRYTPVVDDTPWPESYENTFSLTLAETGSRSAAVVQTAPIAEGDLNTFLSGCFTLATDQGAWTGRYVGAFNPVLSADGALSAVDVRLNQYDYTICVNDQCWGETWPSVWAPVVHPEGTMVWAPVKSPEGWILACDGEQAWPETYFQLWEVALSPAGDRIAAVIAPDFGKWAVVLDGTPWKTKVDGYLAKPVFSPCGTRLGCCGHHRGKAVILVDDHPMGNGFDTAWDPIFSHHGNHVAAKVKRGEVYSVLLDGMEVKRPYIWMAPPAFTPDSKHLMICGIEKQGPDYRYTREFIALT</sequence>
<evidence type="ECO:0000313" key="2">
    <source>
        <dbReference type="Proteomes" id="UP000507962"/>
    </source>
</evidence>
<gene>
    <name evidence="1" type="ORF">MSL71_27740</name>
</gene>
<organism evidence="1 2">
    <name type="scientific">Desulfoluna butyratoxydans</name>
    <dbReference type="NCBI Taxonomy" id="231438"/>
    <lineage>
        <taxon>Bacteria</taxon>
        <taxon>Pseudomonadati</taxon>
        <taxon>Thermodesulfobacteriota</taxon>
        <taxon>Desulfobacteria</taxon>
        <taxon>Desulfobacterales</taxon>
        <taxon>Desulfolunaceae</taxon>
        <taxon>Desulfoluna</taxon>
    </lineage>
</organism>